<sequence length="75" mass="7935">MFLAIFFVVLIVFHANSVEQPKCGKSEELGSDCNSCIRSCDGVLACTLMACPPGSPKKCVCKVGFQGSAENCVLC</sequence>
<dbReference type="GO" id="GO:0005576">
    <property type="term" value="C:extracellular region"/>
    <property type="evidence" value="ECO:0007669"/>
    <property type="project" value="UniProtKB-SubCell"/>
</dbReference>
<dbReference type="GO" id="GO:0030414">
    <property type="term" value="F:peptidase inhibitor activity"/>
    <property type="evidence" value="ECO:0007669"/>
    <property type="project" value="InterPro"/>
</dbReference>
<accession>A0A914D905</accession>
<dbReference type="AlphaFoldDB" id="A0A914D905"/>
<evidence type="ECO:0000256" key="3">
    <source>
        <dbReference type="ARBA" id="ARBA00029459"/>
    </source>
</evidence>
<keyword evidence="4" id="KW-0732">Signal</keyword>
<feature type="signal peptide" evidence="4">
    <location>
        <begin position="1"/>
        <end position="17"/>
    </location>
</feature>
<comment type="similarity">
    <text evidence="3">Belongs to the protease inhibitor I19 family.</text>
</comment>
<dbReference type="SUPFAM" id="SSF57283">
    <property type="entry name" value="PMP inhibitors"/>
    <property type="match status" value="1"/>
</dbReference>
<comment type="subcellular location">
    <subcellularLocation>
        <location evidence="1">Secreted</location>
    </subcellularLocation>
</comment>
<protein>
    <submittedName>
        <fullName evidence="6">Uncharacterized protein</fullName>
    </submittedName>
</protein>
<evidence type="ECO:0000256" key="1">
    <source>
        <dbReference type="ARBA" id="ARBA00004613"/>
    </source>
</evidence>
<keyword evidence="5" id="KW-1185">Reference proteome</keyword>
<evidence type="ECO:0000313" key="6">
    <source>
        <dbReference type="WBParaSite" id="ACRNAN_scaffold2134.g16019.t1"/>
    </source>
</evidence>
<dbReference type="WBParaSite" id="ACRNAN_scaffold2134.g16019.t1">
    <property type="protein sequence ID" value="ACRNAN_scaffold2134.g16019.t1"/>
    <property type="gene ID" value="ACRNAN_scaffold2134.g16019"/>
</dbReference>
<organism evidence="5 6">
    <name type="scientific">Acrobeloides nanus</name>
    <dbReference type="NCBI Taxonomy" id="290746"/>
    <lineage>
        <taxon>Eukaryota</taxon>
        <taxon>Metazoa</taxon>
        <taxon>Ecdysozoa</taxon>
        <taxon>Nematoda</taxon>
        <taxon>Chromadorea</taxon>
        <taxon>Rhabditida</taxon>
        <taxon>Tylenchina</taxon>
        <taxon>Cephalobomorpha</taxon>
        <taxon>Cephaloboidea</taxon>
        <taxon>Cephalobidae</taxon>
        <taxon>Acrobeloides</taxon>
    </lineage>
</organism>
<feature type="chain" id="PRO_5038022576" evidence="4">
    <location>
        <begin position="18"/>
        <end position="75"/>
    </location>
</feature>
<keyword evidence="2" id="KW-0964">Secreted</keyword>
<dbReference type="InterPro" id="IPR036201">
    <property type="entry name" value="Pacifastin_dom_sf"/>
</dbReference>
<evidence type="ECO:0000256" key="4">
    <source>
        <dbReference type="SAM" id="SignalP"/>
    </source>
</evidence>
<evidence type="ECO:0000313" key="5">
    <source>
        <dbReference type="Proteomes" id="UP000887540"/>
    </source>
</evidence>
<dbReference type="Proteomes" id="UP000887540">
    <property type="component" value="Unplaced"/>
</dbReference>
<proteinExistence type="inferred from homology"/>
<name>A0A914D905_9BILA</name>
<reference evidence="6" key="1">
    <citation type="submission" date="2022-11" db="UniProtKB">
        <authorList>
            <consortium name="WormBaseParasite"/>
        </authorList>
    </citation>
    <scope>IDENTIFICATION</scope>
</reference>
<evidence type="ECO:0000256" key="2">
    <source>
        <dbReference type="ARBA" id="ARBA00022525"/>
    </source>
</evidence>